<evidence type="ECO:0000259" key="1">
    <source>
        <dbReference type="Pfam" id="PF12902"/>
    </source>
</evidence>
<dbReference type="PANTHER" id="PTHR34400">
    <property type="match status" value="1"/>
</dbReference>
<proteinExistence type="predicted"/>
<dbReference type="Gene3D" id="1.20.1260.10">
    <property type="match status" value="1"/>
</dbReference>
<dbReference type="InterPro" id="IPR012347">
    <property type="entry name" value="Ferritin-like"/>
</dbReference>
<evidence type="ECO:0000313" key="3">
    <source>
        <dbReference type="Proteomes" id="UP001302020"/>
    </source>
</evidence>
<dbReference type="Pfam" id="PF12902">
    <property type="entry name" value="Ferritin-like"/>
    <property type="match status" value="1"/>
</dbReference>
<accession>A0ABZ0JIU2</accession>
<gene>
    <name evidence="2" type="ORF">QN243_14980</name>
</gene>
<protein>
    <submittedName>
        <fullName evidence="2">Ferritin-like domain-containing protein</fullName>
    </submittedName>
</protein>
<sequence length="696" mass="73505">MSASQAPAVRGIIPKQPIQITGQPLSELAADTAALKALVQAAVNVELFTIPLYMCTMKSIQGTHAINASGISYYKGRVWPGMATGVVVPADDTSPATAPQRAYNLLFSVFIDEMLHLQMAANICNAVGGQPNFNSPLLQDANYNWICYGPTQTVIPHVIDLRDLKDPSVGSNLTVQLSELSEDQVTLFTLIEEDHAAALARIKSNPGNAYFPQVPFADWTAQSKETDLPLFGTIGWMYYSLYRYMTIKYEDGQLLWEKLFVGPVRQWDLFNSTAKSAEKEYPLMPTQITAKAAVTAGMQAITMMAAICDQGEGGIDASTTREFLNMLHARALEIGMSLAEINSVVPTFQPDKEAMANNHPSYTDTGASATSTDADARATNGALDHHQRFENLLGLVGQVQTWSQWHAISSNVWTGAMLTTSDFDPTTAPSNIPKPDDVATALNNLKKVDPTALDNVAQGALAGITTVLSTSWGATDVQFPYPSMVGSGDRLGLYWAIYGSAPTLQKVTSSTQATSTLLHACQGLALDGSGGDCAAPAIYHSCKGSNHCATQGGCGFVQSVDGGGNCSQAIGGGCGQRVAAAAQAAAKAAAGEQVGGTCGAPTLYSAPANNKCGGFGGCAVPISASQLYPAAGTMQVFDFTAPDNTPTPLTTQAFAVGDAVYDIAWDAYKKVMTERKLPVGDQPKPTDLRVALPPST</sequence>
<dbReference type="InterPro" id="IPR026820">
    <property type="entry name" value="VioB/RebD_dom"/>
</dbReference>
<dbReference type="EMBL" id="CP126172">
    <property type="protein sequence ID" value="WOS39715.1"/>
    <property type="molecule type" value="Genomic_DNA"/>
</dbReference>
<dbReference type="Proteomes" id="UP001302020">
    <property type="component" value="Chromosome"/>
</dbReference>
<feature type="domain" description="Iminophenyl-pyruvate dimer synthase" evidence="1">
    <location>
        <begin position="39"/>
        <end position="316"/>
    </location>
</feature>
<keyword evidence="3" id="KW-1185">Reference proteome</keyword>
<dbReference type="RefSeq" id="WP_317843549.1">
    <property type="nucleotide sequence ID" value="NZ_CP126170.1"/>
</dbReference>
<organism evidence="2 3">
    <name type="scientific">Xanthomonas rydalmerensis</name>
    <dbReference type="NCBI Taxonomy" id="3046274"/>
    <lineage>
        <taxon>Bacteria</taxon>
        <taxon>Pseudomonadati</taxon>
        <taxon>Pseudomonadota</taxon>
        <taxon>Gammaproteobacteria</taxon>
        <taxon>Lysobacterales</taxon>
        <taxon>Lysobacteraceae</taxon>
        <taxon>Xanthomonas</taxon>
    </lineage>
</organism>
<name>A0ABZ0JIU2_9XANT</name>
<reference evidence="2 3" key="1">
    <citation type="submission" date="2023-05" db="EMBL/GenBank/DDBJ databases">
        <title>Xanthomonas rydalmerenesis sp. nov., a novel Xanthomonas species isolated from Fragaria x ananassa.</title>
        <authorList>
            <person name="McKnight D.J.E."/>
            <person name="Wong-Bajracharya J."/>
            <person name="Okoh E.B."/>
            <person name="Snijders F."/>
            <person name="Lidbetter F."/>
            <person name="Webster J."/>
            <person name="Djordjevic S.P."/>
            <person name="Bogema D.R."/>
            <person name="Chapman T.A."/>
        </authorList>
    </citation>
    <scope>NUCLEOTIDE SEQUENCE [LARGE SCALE GENOMIC DNA]</scope>
    <source>
        <strain evidence="2 3">DAR34883</strain>
    </source>
</reference>
<evidence type="ECO:0000313" key="2">
    <source>
        <dbReference type="EMBL" id="WOS39715.1"/>
    </source>
</evidence>
<dbReference type="PANTHER" id="PTHR34400:SF4">
    <property type="entry name" value="MEMBRANE PROTEIN"/>
    <property type="match status" value="1"/>
</dbReference>